<evidence type="ECO:0000256" key="3">
    <source>
        <dbReference type="ARBA" id="ARBA00022649"/>
    </source>
</evidence>
<keyword evidence="3" id="KW-1277">Toxin-antitoxin system</keyword>
<comment type="similarity">
    <text evidence="1">Belongs to the ParD antitoxin family.</text>
</comment>
<dbReference type="EMBL" id="CM001475">
    <property type="protein sequence ID" value="EIC30075.1"/>
    <property type="molecule type" value="Genomic_DNA"/>
</dbReference>
<dbReference type="Proteomes" id="UP000005090">
    <property type="component" value="Chromosome"/>
</dbReference>
<dbReference type="InterPro" id="IPR038296">
    <property type="entry name" value="ParD_sf"/>
</dbReference>
<reference evidence="5 6" key="1">
    <citation type="journal article" date="2013" name="Genome Announc.">
        <title>Genome Sequence of the Obligate Gammaproteobacterial Methanotroph Methylomicrobium album Strain BG8.</title>
        <authorList>
            <person name="Kits K.D."/>
            <person name="Kalyuzhnaya M.G."/>
            <person name="Klotz M.G."/>
            <person name="Jetten M.S."/>
            <person name="Op den Camp H.J."/>
            <person name="Vuilleumier S."/>
            <person name="Bringel F."/>
            <person name="Dispirito A.A."/>
            <person name="Murrell J.C."/>
            <person name="Bruce D."/>
            <person name="Cheng J.F."/>
            <person name="Copeland A."/>
            <person name="Goodwin L."/>
            <person name="Hauser L."/>
            <person name="Lajus A."/>
            <person name="Land M.L."/>
            <person name="Lapidus A."/>
            <person name="Lucas S."/>
            <person name="Medigue C."/>
            <person name="Pitluck S."/>
            <person name="Woyke T."/>
            <person name="Zeytun A."/>
            <person name="Stein L.Y."/>
        </authorList>
    </citation>
    <scope>NUCLEOTIDE SEQUENCE [LARGE SCALE GENOMIC DNA]</scope>
    <source>
        <strain evidence="5 6">BG8</strain>
    </source>
</reference>
<organism evidence="5 6">
    <name type="scientific">Methylomicrobium album BG8</name>
    <dbReference type="NCBI Taxonomy" id="686340"/>
    <lineage>
        <taxon>Bacteria</taxon>
        <taxon>Pseudomonadati</taxon>
        <taxon>Pseudomonadota</taxon>
        <taxon>Gammaproteobacteria</taxon>
        <taxon>Methylococcales</taxon>
        <taxon>Methylococcaceae</taxon>
        <taxon>Methylomicrobium</taxon>
    </lineage>
</organism>
<comment type="function">
    <text evidence="4">Antitoxin component of a type II toxin-antitoxin (TA) system. Neutralizes the effect of toxin ParE.</text>
</comment>
<dbReference type="Pfam" id="PF03693">
    <property type="entry name" value="ParD_antitoxin"/>
    <property type="match status" value="1"/>
</dbReference>
<dbReference type="eggNOG" id="COG3609">
    <property type="taxonomic scope" value="Bacteria"/>
</dbReference>
<keyword evidence="6" id="KW-1185">Reference proteome</keyword>
<sequence>MHINLSAEMEQYLQSKVGTGFYSNASEVVRDAIRRMREEDEKLAALRAAVQIGDDQLERGEGISYTPERLETITAKAFANARQGKKVNPDVAP</sequence>
<proteinExistence type="inferred from homology"/>
<accession>H8GGW2</accession>
<dbReference type="NCBIfam" id="TIGR02606">
    <property type="entry name" value="antidote_CC2985"/>
    <property type="match status" value="1"/>
</dbReference>
<protein>
    <recommendedName>
        <fullName evidence="2">Antitoxin ParD</fullName>
    </recommendedName>
</protein>
<evidence type="ECO:0000313" key="6">
    <source>
        <dbReference type="Proteomes" id="UP000005090"/>
    </source>
</evidence>
<dbReference type="Gene3D" id="6.10.10.120">
    <property type="entry name" value="Antitoxin ParD1-like"/>
    <property type="match status" value="1"/>
</dbReference>
<dbReference type="PANTHER" id="PTHR36582">
    <property type="entry name" value="ANTITOXIN PARD"/>
    <property type="match status" value="1"/>
</dbReference>
<dbReference type="InterPro" id="IPR010985">
    <property type="entry name" value="Ribbon_hlx_hlx"/>
</dbReference>
<dbReference type="GO" id="GO:0006355">
    <property type="term" value="P:regulation of DNA-templated transcription"/>
    <property type="evidence" value="ECO:0007669"/>
    <property type="project" value="InterPro"/>
</dbReference>
<dbReference type="STRING" id="686340.Metal_2343"/>
<evidence type="ECO:0000256" key="1">
    <source>
        <dbReference type="ARBA" id="ARBA00008580"/>
    </source>
</evidence>
<dbReference type="AlphaFoldDB" id="H8GGW2"/>
<dbReference type="HOGENOM" id="CLU_2396254_0_0_6"/>
<dbReference type="InterPro" id="IPR022789">
    <property type="entry name" value="ParD"/>
</dbReference>
<evidence type="ECO:0000256" key="4">
    <source>
        <dbReference type="ARBA" id="ARBA00037106"/>
    </source>
</evidence>
<gene>
    <name evidence="5" type="ORF">Metal_2343</name>
</gene>
<dbReference type="RefSeq" id="WP_005372450.1">
    <property type="nucleotide sequence ID" value="NZ_CM001475.1"/>
</dbReference>
<dbReference type="PANTHER" id="PTHR36582:SF2">
    <property type="entry name" value="ANTITOXIN PARD"/>
    <property type="match status" value="1"/>
</dbReference>
<dbReference type="CDD" id="cd22231">
    <property type="entry name" value="RHH_NikR_HicB-like"/>
    <property type="match status" value="1"/>
</dbReference>
<evidence type="ECO:0000256" key="2">
    <source>
        <dbReference type="ARBA" id="ARBA00017940"/>
    </source>
</evidence>
<dbReference type="SUPFAM" id="SSF47598">
    <property type="entry name" value="Ribbon-helix-helix"/>
    <property type="match status" value="1"/>
</dbReference>
<name>H8GGW2_METAL</name>
<evidence type="ECO:0000313" key="5">
    <source>
        <dbReference type="EMBL" id="EIC30075.1"/>
    </source>
</evidence>